<dbReference type="HOGENOM" id="CLU_105219_0_0_1"/>
<accession>B8BJ21</accession>
<gene>
    <name evidence="2" type="ORF">OsI_35070</name>
</gene>
<dbReference type="EMBL" id="CM000136">
    <property type="protein sequence ID" value="EEC67656.1"/>
    <property type="molecule type" value="Genomic_DNA"/>
</dbReference>
<feature type="region of interest" description="Disordered" evidence="1">
    <location>
        <begin position="1"/>
        <end position="88"/>
    </location>
</feature>
<feature type="region of interest" description="Disordered" evidence="1">
    <location>
        <begin position="174"/>
        <end position="207"/>
    </location>
</feature>
<keyword evidence="3" id="KW-1185">Reference proteome</keyword>
<protein>
    <submittedName>
        <fullName evidence="2">Uncharacterized protein</fullName>
    </submittedName>
</protein>
<evidence type="ECO:0000313" key="3">
    <source>
        <dbReference type="Proteomes" id="UP000007015"/>
    </source>
</evidence>
<reference evidence="2 3" key="1">
    <citation type="journal article" date="2005" name="PLoS Biol.">
        <title>The genomes of Oryza sativa: a history of duplications.</title>
        <authorList>
            <person name="Yu J."/>
            <person name="Wang J."/>
            <person name="Lin W."/>
            <person name="Li S."/>
            <person name="Li H."/>
            <person name="Zhou J."/>
            <person name="Ni P."/>
            <person name="Dong W."/>
            <person name="Hu S."/>
            <person name="Zeng C."/>
            <person name="Zhang J."/>
            <person name="Zhang Y."/>
            <person name="Li R."/>
            <person name="Xu Z."/>
            <person name="Li S."/>
            <person name="Li X."/>
            <person name="Zheng H."/>
            <person name="Cong L."/>
            <person name="Lin L."/>
            <person name="Yin J."/>
            <person name="Geng J."/>
            <person name="Li G."/>
            <person name="Shi J."/>
            <person name="Liu J."/>
            <person name="Lv H."/>
            <person name="Li J."/>
            <person name="Wang J."/>
            <person name="Deng Y."/>
            <person name="Ran L."/>
            <person name="Shi X."/>
            <person name="Wang X."/>
            <person name="Wu Q."/>
            <person name="Li C."/>
            <person name="Ren X."/>
            <person name="Wang J."/>
            <person name="Wang X."/>
            <person name="Li D."/>
            <person name="Liu D."/>
            <person name="Zhang X."/>
            <person name="Ji Z."/>
            <person name="Zhao W."/>
            <person name="Sun Y."/>
            <person name="Zhang Z."/>
            <person name="Bao J."/>
            <person name="Han Y."/>
            <person name="Dong L."/>
            <person name="Ji J."/>
            <person name="Chen P."/>
            <person name="Wu S."/>
            <person name="Liu J."/>
            <person name="Xiao Y."/>
            <person name="Bu D."/>
            <person name="Tan J."/>
            <person name="Yang L."/>
            <person name="Ye C."/>
            <person name="Zhang J."/>
            <person name="Xu J."/>
            <person name="Zhou Y."/>
            <person name="Yu Y."/>
            <person name="Zhang B."/>
            <person name="Zhuang S."/>
            <person name="Wei H."/>
            <person name="Liu B."/>
            <person name="Lei M."/>
            <person name="Yu H."/>
            <person name="Li Y."/>
            <person name="Xu H."/>
            <person name="Wei S."/>
            <person name="He X."/>
            <person name="Fang L."/>
            <person name="Zhang Z."/>
            <person name="Zhang Y."/>
            <person name="Huang X."/>
            <person name="Su Z."/>
            <person name="Tong W."/>
            <person name="Li J."/>
            <person name="Tong Z."/>
            <person name="Li S."/>
            <person name="Ye J."/>
            <person name="Wang L."/>
            <person name="Fang L."/>
            <person name="Lei T."/>
            <person name="Chen C."/>
            <person name="Chen H."/>
            <person name="Xu Z."/>
            <person name="Li H."/>
            <person name="Huang H."/>
            <person name="Zhang F."/>
            <person name="Xu H."/>
            <person name="Li N."/>
            <person name="Zhao C."/>
            <person name="Li S."/>
            <person name="Dong L."/>
            <person name="Huang Y."/>
            <person name="Li L."/>
            <person name="Xi Y."/>
            <person name="Qi Q."/>
            <person name="Li W."/>
            <person name="Zhang B."/>
            <person name="Hu W."/>
            <person name="Zhang Y."/>
            <person name="Tian X."/>
            <person name="Jiao Y."/>
            <person name="Liang X."/>
            <person name="Jin J."/>
            <person name="Gao L."/>
            <person name="Zheng W."/>
            <person name="Hao B."/>
            <person name="Liu S."/>
            <person name="Wang W."/>
            <person name="Yuan L."/>
            <person name="Cao M."/>
            <person name="McDermott J."/>
            <person name="Samudrala R."/>
            <person name="Wang J."/>
            <person name="Wong G.K."/>
            <person name="Yang H."/>
        </authorList>
    </citation>
    <scope>NUCLEOTIDE SEQUENCE [LARGE SCALE GENOMIC DNA]</scope>
    <source>
        <strain evidence="3">cv. 93-11</strain>
    </source>
</reference>
<evidence type="ECO:0000256" key="1">
    <source>
        <dbReference type="SAM" id="MobiDB-lite"/>
    </source>
</evidence>
<name>B8BJ21_ORYSI</name>
<organism evidence="2 3">
    <name type="scientific">Oryza sativa subsp. indica</name>
    <name type="common">Rice</name>
    <dbReference type="NCBI Taxonomy" id="39946"/>
    <lineage>
        <taxon>Eukaryota</taxon>
        <taxon>Viridiplantae</taxon>
        <taxon>Streptophyta</taxon>
        <taxon>Embryophyta</taxon>
        <taxon>Tracheophyta</taxon>
        <taxon>Spermatophyta</taxon>
        <taxon>Magnoliopsida</taxon>
        <taxon>Liliopsida</taxon>
        <taxon>Poales</taxon>
        <taxon>Poaceae</taxon>
        <taxon>BOP clade</taxon>
        <taxon>Oryzoideae</taxon>
        <taxon>Oryzeae</taxon>
        <taxon>Oryzinae</taxon>
        <taxon>Oryza</taxon>
        <taxon>Oryza sativa</taxon>
    </lineage>
</organism>
<dbReference type="Gramene" id="BGIOSGA034517-TA">
    <property type="protein sequence ID" value="BGIOSGA034517-PA"/>
    <property type="gene ID" value="BGIOSGA034517"/>
</dbReference>
<sequence>MAAAGRAGGAIAAASSHPTAGRRGLVAHRQDARGGGRLAVARRPHRPLPLSANADHVPEPEPGVSNGHSPASASAWVGSAKRQSGQRRLTCSHSKMQLSWKAWQHGIFLISLSLSSSKASRHTEQSFSFASPGDVSSKAAMASLHAGTEPKRPLLYPSGTAAAALGLWKVGRQNKDRGRGRGRCRGSLQPPVHVVGQQQSSCGRHAPATRTRMRATLGTNEQLADREFED</sequence>
<proteinExistence type="predicted"/>
<dbReference type="Proteomes" id="UP000007015">
    <property type="component" value="Chromosome 11"/>
</dbReference>
<feature type="compositionally biased region" description="Low complexity" evidence="1">
    <location>
        <begin position="1"/>
        <end position="14"/>
    </location>
</feature>
<dbReference type="AlphaFoldDB" id="B8BJ21"/>
<evidence type="ECO:0000313" key="2">
    <source>
        <dbReference type="EMBL" id="EEC67656.1"/>
    </source>
</evidence>